<dbReference type="InterPro" id="IPR003767">
    <property type="entry name" value="Malate/L-lactate_DH-like"/>
</dbReference>
<dbReference type="PANTHER" id="PTHR11091:SF3">
    <property type="entry name" value="2,3-DIKETO-L-GULONATE REDUCTASE"/>
    <property type="match status" value="1"/>
</dbReference>
<dbReference type="PANTHER" id="PTHR11091">
    <property type="entry name" value="OXIDOREDUCTASE-RELATED"/>
    <property type="match status" value="1"/>
</dbReference>
<accession>A0A5B8UFQ4</accession>
<dbReference type="RefSeq" id="WP_146783584.1">
    <property type="nucleotide sequence ID" value="NZ_BAABIO010000006.1"/>
</dbReference>
<reference evidence="2 3" key="1">
    <citation type="journal article" date="2015" name="Int. J. Syst. Evol. Microbiol.">
        <title>Flavisolibacter ginsenosidimutans sp. nov., with ginsenoside-converting activity isolated from soil used for cultivating ginseng.</title>
        <authorList>
            <person name="Zhao Y."/>
            <person name="Liu Q."/>
            <person name="Kang M.S."/>
            <person name="Jin F."/>
            <person name="Yu H."/>
            <person name="Im W.T."/>
        </authorList>
    </citation>
    <scope>NUCLEOTIDE SEQUENCE [LARGE SCALE GENOMIC DNA]</scope>
    <source>
        <strain evidence="2 3">Gsoil 636</strain>
    </source>
</reference>
<dbReference type="Gene3D" id="3.30.1370.60">
    <property type="entry name" value="Hypothetical oxidoreductase yiak, domain 2"/>
    <property type="match status" value="1"/>
</dbReference>
<dbReference type="InterPro" id="IPR036111">
    <property type="entry name" value="Mal/L-sulfo/L-lacto_DH-like_sf"/>
</dbReference>
<dbReference type="InterPro" id="IPR043144">
    <property type="entry name" value="Mal/L-sulf/L-lact_DH-like_ah"/>
</dbReference>
<proteinExistence type="predicted"/>
<dbReference type="KEGG" id="fgg:FSB75_04805"/>
<evidence type="ECO:0000313" key="3">
    <source>
        <dbReference type="Proteomes" id="UP000321204"/>
    </source>
</evidence>
<organism evidence="2 3">
    <name type="scientific">Flavisolibacter ginsenosidimutans</name>
    <dbReference type="NCBI Taxonomy" id="661481"/>
    <lineage>
        <taxon>Bacteria</taxon>
        <taxon>Pseudomonadati</taxon>
        <taxon>Bacteroidota</taxon>
        <taxon>Chitinophagia</taxon>
        <taxon>Chitinophagales</taxon>
        <taxon>Chitinophagaceae</taxon>
        <taxon>Flavisolibacter</taxon>
    </lineage>
</organism>
<dbReference type="EC" id="1.1.1.130" evidence="2"/>
<dbReference type="SUPFAM" id="SSF89733">
    <property type="entry name" value="L-sulfolactate dehydrogenase-like"/>
    <property type="match status" value="1"/>
</dbReference>
<evidence type="ECO:0000313" key="2">
    <source>
        <dbReference type="EMBL" id="QEC55252.1"/>
    </source>
</evidence>
<dbReference type="Gene3D" id="1.10.1530.10">
    <property type="match status" value="1"/>
</dbReference>
<dbReference type="InterPro" id="IPR043143">
    <property type="entry name" value="Mal/L-sulf/L-lact_DH-like_NADP"/>
</dbReference>
<gene>
    <name evidence="2" type="ORF">FSB75_04805</name>
</gene>
<protein>
    <submittedName>
        <fullName evidence="2">3-dehydro-L-gulonate 2-dehydrogenase</fullName>
        <ecNumber evidence="2">1.1.1.130</ecNumber>
    </submittedName>
</protein>
<name>A0A5B8UFQ4_9BACT</name>
<dbReference type="Pfam" id="PF02615">
    <property type="entry name" value="Ldh_2"/>
    <property type="match status" value="1"/>
</dbReference>
<dbReference type="OrthoDB" id="9769447at2"/>
<dbReference type="GO" id="GO:0047559">
    <property type="term" value="F:3-dehydro-L-gulonate 2-dehydrogenase activity"/>
    <property type="evidence" value="ECO:0007669"/>
    <property type="project" value="UniProtKB-EC"/>
</dbReference>
<dbReference type="Proteomes" id="UP000321204">
    <property type="component" value="Chromosome"/>
</dbReference>
<dbReference type="AlphaFoldDB" id="A0A5B8UFQ4"/>
<keyword evidence="1 2" id="KW-0560">Oxidoreductase</keyword>
<sequence>MTETILVPAGEMKQIFLSILLSEGFTNERAEALAEVFTTNSVDGVYTHGVNRFPVFMQYVKEGFVKKEAKLDLQSAFNGMEQWNGNLGAGPLNAIAATERAMQLAQQFGIGCVALAHTNHWMRAGYYGWQAARKGFALIAWTNTTALMPAWGAVDAKLGNNPLMMALPYENEAIVLDTAMSQYSFGAMEQAKAKGEKLQVVSGYDKEGNLTDDPSAILESRRPLPIGYWKGAGLSLLLDILAAVFSGGLSVNEITKQEKEHGLSQVFICIDLGKIGNASMIAQTLSSIINDFHQSKTKGKKIHYPGERLVQTRKENLQNGVPVLKTAWQAVLNLNA</sequence>
<evidence type="ECO:0000256" key="1">
    <source>
        <dbReference type="ARBA" id="ARBA00023002"/>
    </source>
</evidence>
<dbReference type="EMBL" id="CP042433">
    <property type="protein sequence ID" value="QEC55252.1"/>
    <property type="molecule type" value="Genomic_DNA"/>
</dbReference>
<keyword evidence="3" id="KW-1185">Reference proteome</keyword>
<dbReference type="NCBIfam" id="NF009750">
    <property type="entry name" value="PRK13260.1"/>
    <property type="match status" value="1"/>
</dbReference>